<keyword evidence="1" id="KW-1015">Disulfide bond</keyword>
<organism evidence="3 4">
    <name type="scientific">Micromonospora jinlongensis</name>
    <dbReference type="NCBI Taxonomy" id="1287877"/>
    <lineage>
        <taxon>Bacteria</taxon>
        <taxon>Bacillati</taxon>
        <taxon>Actinomycetota</taxon>
        <taxon>Actinomycetes</taxon>
        <taxon>Micromonosporales</taxon>
        <taxon>Micromonosporaceae</taxon>
        <taxon>Micromonospora</taxon>
    </lineage>
</organism>
<feature type="domain" description="Alpha-L-arabinofuranosidase B catalytic" evidence="2">
    <location>
        <begin position="26"/>
        <end position="85"/>
    </location>
</feature>
<evidence type="ECO:0000313" key="3">
    <source>
        <dbReference type="EMBL" id="NYH45908.1"/>
    </source>
</evidence>
<dbReference type="InterPro" id="IPR013320">
    <property type="entry name" value="ConA-like_dom_sf"/>
</dbReference>
<gene>
    <name evidence="3" type="ORF">HNR22_005635</name>
</gene>
<dbReference type="EMBL" id="JACCHK010000001">
    <property type="protein sequence ID" value="NYH45908.1"/>
    <property type="molecule type" value="Genomic_DNA"/>
</dbReference>
<dbReference type="RefSeq" id="WP_343059992.1">
    <property type="nucleotide sequence ID" value="NZ_JACCHK010000001.1"/>
</dbReference>
<feature type="disulfide bond" evidence="1">
    <location>
        <begin position="52"/>
        <end position="53"/>
    </location>
</feature>
<accession>A0A7Y9X899</accession>
<protein>
    <recommendedName>
        <fullName evidence="2">Alpha-L-arabinofuranosidase B catalytic domain-containing protein</fullName>
    </recommendedName>
</protein>
<dbReference type="GO" id="GO:0045490">
    <property type="term" value="P:pectin catabolic process"/>
    <property type="evidence" value="ECO:0007669"/>
    <property type="project" value="TreeGrafter"/>
</dbReference>
<sequence>MAGARVVPASSAVTGGHHVGLHRVLGAVGRIAGDQPEGIYAVADGTHYNQWCCFDYGNAQTNNLADERAIMETAYFGAKQWGGGTTQQWSTRS</sequence>
<dbReference type="GO" id="GO:0046556">
    <property type="term" value="F:alpha-L-arabinofuranosidase activity"/>
    <property type="evidence" value="ECO:0007669"/>
    <property type="project" value="InterPro"/>
</dbReference>
<proteinExistence type="predicted"/>
<dbReference type="SUPFAM" id="SSF49899">
    <property type="entry name" value="Concanavalin A-like lectins/glucanases"/>
    <property type="match status" value="1"/>
</dbReference>
<dbReference type="AlphaFoldDB" id="A0A7Y9X899"/>
<name>A0A7Y9X899_9ACTN</name>
<dbReference type="PANTHER" id="PTHR39447">
    <property type="entry name" value="ALPHA-L-ARABINOFURANOSIDASE B"/>
    <property type="match status" value="1"/>
</dbReference>
<dbReference type="InterPro" id="IPR015289">
    <property type="entry name" value="A-L-arabinofuranosidase_B_cat"/>
</dbReference>
<keyword evidence="4" id="KW-1185">Reference proteome</keyword>
<dbReference type="GO" id="GO:0019566">
    <property type="term" value="P:arabinose metabolic process"/>
    <property type="evidence" value="ECO:0007669"/>
    <property type="project" value="InterPro"/>
</dbReference>
<comment type="caution">
    <text evidence="3">The sequence shown here is derived from an EMBL/GenBank/DDBJ whole genome shotgun (WGS) entry which is preliminary data.</text>
</comment>
<evidence type="ECO:0000259" key="2">
    <source>
        <dbReference type="Pfam" id="PF09206"/>
    </source>
</evidence>
<dbReference type="GO" id="GO:0031221">
    <property type="term" value="P:arabinan metabolic process"/>
    <property type="evidence" value="ECO:0007669"/>
    <property type="project" value="InterPro"/>
</dbReference>
<dbReference type="InterPro" id="IPR038964">
    <property type="entry name" value="ABFB"/>
</dbReference>
<dbReference type="PANTHER" id="PTHR39447:SF2">
    <property type="entry name" value="ALPHA-L-ARABINOFURANOSIDASE B"/>
    <property type="match status" value="1"/>
</dbReference>
<evidence type="ECO:0000313" key="4">
    <source>
        <dbReference type="Proteomes" id="UP000523545"/>
    </source>
</evidence>
<reference evidence="3 4" key="1">
    <citation type="submission" date="2020-07" db="EMBL/GenBank/DDBJ databases">
        <title>Sequencing the genomes of 1000 actinobacteria strains.</title>
        <authorList>
            <person name="Klenk H.-P."/>
        </authorList>
    </citation>
    <scope>NUCLEOTIDE SEQUENCE [LARGE SCALE GENOMIC DNA]</scope>
    <source>
        <strain evidence="3 4">DSM 45876</strain>
    </source>
</reference>
<dbReference type="Pfam" id="PF09206">
    <property type="entry name" value="ArabFuran-catal"/>
    <property type="match status" value="1"/>
</dbReference>
<dbReference type="Proteomes" id="UP000523545">
    <property type="component" value="Unassembled WGS sequence"/>
</dbReference>
<dbReference type="Gene3D" id="2.60.120.200">
    <property type="match status" value="1"/>
</dbReference>
<evidence type="ECO:0000256" key="1">
    <source>
        <dbReference type="PIRSR" id="PIRSR638964-3"/>
    </source>
</evidence>